<evidence type="ECO:0000259" key="3">
    <source>
        <dbReference type="SMART" id="SM00563"/>
    </source>
</evidence>
<evidence type="ECO:0000313" key="4">
    <source>
        <dbReference type="EMBL" id="NYI67717.1"/>
    </source>
</evidence>
<dbReference type="Proteomes" id="UP000539111">
    <property type="component" value="Unassembled WGS sequence"/>
</dbReference>
<dbReference type="InterPro" id="IPR002123">
    <property type="entry name" value="Plipid/glycerol_acylTrfase"/>
</dbReference>
<comment type="caution">
    <text evidence="4">The sequence shown here is derived from an EMBL/GenBank/DDBJ whole genome shotgun (WGS) entry which is preliminary data.</text>
</comment>
<evidence type="ECO:0000256" key="1">
    <source>
        <dbReference type="ARBA" id="ARBA00022679"/>
    </source>
</evidence>
<dbReference type="SMART" id="SM00563">
    <property type="entry name" value="PlsC"/>
    <property type="match status" value="1"/>
</dbReference>
<keyword evidence="2 4" id="KW-0012">Acyltransferase</keyword>
<reference evidence="4 5" key="1">
    <citation type="submission" date="2020-07" db="EMBL/GenBank/DDBJ databases">
        <title>Sequencing the genomes of 1000 actinobacteria strains.</title>
        <authorList>
            <person name="Klenk H.-P."/>
        </authorList>
    </citation>
    <scope>NUCLEOTIDE SEQUENCE [LARGE SCALE GENOMIC DNA]</scope>
    <source>
        <strain evidence="4 5">DSM 26341</strain>
    </source>
</reference>
<evidence type="ECO:0000256" key="2">
    <source>
        <dbReference type="ARBA" id="ARBA00023315"/>
    </source>
</evidence>
<dbReference type="PANTHER" id="PTHR10434:SF55">
    <property type="entry name" value="POSSIBLE ACYLTRANSFERASE"/>
    <property type="match status" value="1"/>
</dbReference>
<organism evidence="4 5">
    <name type="scientific">Spelaeicoccus albus</name>
    <dbReference type="NCBI Taxonomy" id="1280376"/>
    <lineage>
        <taxon>Bacteria</taxon>
        <taxon>Bacillati</taxon>
        <taxon>Actinomycetota</taxon>
        <taxon>Actinomycetes</taxon>
        <taxon>Micrococcales</taxon>
        <taxon>Brevibacteriaceae</taxon>
        <taxon>Spelaeicoccus</taxon>
    </lineage>
</organism>
<dbReference type="GO" id="GO:0003841">
    <property type="term" value="F:1-acylglycerol-3-phosphate O-acyltransferase activity"/>
    <property type="evidence" value="ECO:0007669"/>
    <property type="project" value="UniProtKB-EC"/>
</dbReference>
<proteinExistence type="predicted"/>
<dbReference type="SUPFAM" id="SSF69593">
    <property type="entry name" value="Glycerol-3-phosphate (1)-acyltransferase"/>
    <property type="match status" value="1"/>
</dbReference>
<name>A0A7Z0IHP7_9MICO</name>
<dbReference type="CDD" id="cd07989">
    <property type="entry name" value="LPLAT_AGPAT-like"/>
    <property type="match status" value="1"/>
</dbReference>
<protein>
    <submittedName>
        <fullName evidence="4">1-acyl-sn-glycerol-3-phosphate acyltransferase</fullName>
        <ecNumber evidence="4">2.3.1.51</ecNumber>
    </submittedName>
</protein>
<gene>
    <name evidence="4" type="ORF">BJY26_002023</name>
</gene>
<accession>A0A7Z0IHP7</accession>
<dbReference type="AlphaFoldDB" id="A0A7Z0IHP7"/>
<evidence type="ECO:0000313" key="5">
    <source>
        <dbReference type="Proteomes" id="UP000539111"/>
    </source>
</evidence>
<sequence>MTSSAPGDDAGVNLLANTLRPVMNMLAGHDWAGAHNVPPTGPVIVCPNHISHLDPIVVGHYLYNNGRSPYFLTKSGLFRFGPAGWALRRAGQIPVMRGTDQASHSLGYATEALEAGKLVVVYPEGTLTRDPNLWPMRGKTGAARLALETGAPVIPIAHWGIQEVLGPYKKIPKLLPRRRVQVLTGPPIDLSRFAERSADVATLHEITDVIQAGTVDLLAKLRGETPPERLYAGGEKS</sequence>
<dbReference type="EC" id="2.3.1.51" evidence="4"/>
<dbReference type="GO" id="GO:0006654">
    <property type="term" value="P:phosphatidic acid biosynthetic process"/>
    <property type="evidence" value="ECO:0007669"/>
    <property type="project" value="TreeGrafter"/>
</dbReference>
<dbReference type="Pfam" id="PF01553">
    <property type="entry name" value="Acyltransferase"/>
    <property type="match status" value="1"/>
</dbReference>
<dbReference type="PANTHER" id="PTHR10434">
    <property type="entry name" value="1-ACYL-SN-GLYCEROL-3-PHOSPHATE ACYLTRANSFERASE"/>
    <property type="match status" value="1"/>
</dbReference>
<keyword evidence="1 4" id="KW-0808">Transferase</keyword>
<feature type="domain" description="Phospholipid/glycerol acyltransferase" evidence="3">
    <location>
        <begin position="43"/>
        <end position="161"/>
    </location>
</feature>
<keyword evidence="5" id="KW-1185">Reference proteome</keyword>
<dbReference type="EMBL" id="JACBZP010000001">
    <property type="protein sequence ID" value="NYI67717.1"/>
    <property type="molecule type" value="Genomic_DNA"/>
</dbReference>
<dbReference type="GO" id="GO:0005886">
    <property type="term" value="C:plasma membrane"/>
    <property type="evidence" value="ECO:0007669"/>
    <property type="project" value="TreeGrafter"/>
</dbReference>
<dbReference type="RefSeq" id="WP_342354660.1">
    <property type="nucleotide sequence ID" value="NZ_JACBZP010000001.1"/>
</dbReference>